<organism evidence="1 2">
    <name type="scientific">Stylosanthes scabra</name>
    <dbReference type="NCBI Taxonomy" id="79078"/>
    <lineage>
        <taxon>Eukaryota</taxon>
        <taxon>Viridiplantae</taxon>
        <taxon>Streptophyta</taxon>
        <taxon>Embryophyta</taxon>
        <taxon>Tracheophyta</taxon>
        <taxon>Spermatophyta</taxon>
        <taxon>Magnoliopsida</taxon>
        <taxon>eudicotyledons</taxon>
        <taxon>Gunneridae</taxon>
        <taxon>Pentapetalae</taxon>
        <taxon>rosids</taxon>
        <taxon>fabids</taxon>
        <taxon>Fabales</taxon>
        <taxon>Fabaceae</taxon>
        <taxon>Papilionoideae</taxon>
        <taxon>50 kb inversion clade</taxon>
        <taxon>dalbergioids sensu lato</taxon>
        <taxon>Dalbergieae</taxon>
        <taxon>Pterocarpus clade</taxon>
        <taxon>Stylosanthes</taxon>
    </lineage>
</organism>
<gene>
    <name evidence="1" type="ORF">PIB30_094912</name>
</gene>
<evidence type="ECO:0000313" key="2">
    <source>
        <dbReference type="Proteomes" id="UP001341840"/>
    </source>
</evidence>
<evidence type="ECO:0000313" key="1">
    <source>
        <dbReference type="EMBL" id="MED6128153.1"/>
    </source>
</evidence>
<name>A0ABU6RWZ5_9FABA</name>
<protein>
    <submittedName>
        <fullName evidence="1">Uncharacterized protein</fullName>
    </submittedName>
</protein>
<proteinExistence type="predicted"/>
<keyword evidence="2" id="KW-1185">Reference proteome</keyword>
<reference evidence="1 2" key="1">
    <citation type="journal article" date="2023" name="Plants (Basel)">
        <title>Bridging the Gap: Combining Genomics and Transcriptomics Approaches to Understand Stylosanthes scabra, an Orphan Legume from the Brazilian Caatinga.</title>
        <authorList>
            <person name="Ferreira-Neto J.R.C."/>
            <person name="da Silva M.D."/>
            <person name="Binneck E."/>
            <person name="de Melo N.F."/>
            <person name="da Silva R.H."/>
            <person name="de Melo A.L.T.M."/>
            <person name="Pandolfi V."/>
            <person name="Bustamante F.O."/>
            <person name="Brasileiro-Vidal A.C."/>
            <person name="Benko-Iseppon A.M."/>
        </authorList>
    </citation>
    <scope>NUCLEOTIDE SEQUENCE [LARGE SCALE GENOMIC DNA]</scope>
    <source>
        <tissue evidence="1">Leaves</tissue>
    </source>
</reference>
<accession>A0ABU6RWZ5</accession>
<dbReference type="EMBL" id="JASCZI010032339">
    <property type="protein sequence ID" value="MED6128153.1"/>
    <property type="molecule type" value="Genomic_DNA"/>
</dbReference>
<sequence length="64" mass="7439">LEYFAMTDWHSTPLDLNSMHEESQLEEQMEGLNSIDQFGQLDDQTEVNVFQLDEEHVPKVGDDI</sequence>
<dbReference type="Proteomes" id="UP001341840">
    <property type="component" value="Unassembled WGS sequence"/>
</dbReference>
<comment type="caution">
    <text evidence="1">The sequence shown here is derived from an EMBL/GenBank/DDBJ whole genome shotgun (WGS) entry which is preliminary data.</text>
</comment>
<feature type="non-terminal residue" evidence="1">
    <location>
        <position position="1"/>
    </location>
</feature>